<reference evidence="1" key="1">
    <citation type="submission" date="2021-01" db="EMBL/GenBank/DDBJ databases">
        <title>Whole genome shotgun sequence of Sphaerimonospora thailandensis NBRC 107569.</title>
        <authorList>
            <person name="Komaki H."/>
            <person name="Tamura T."/>
        </authorList>
    </citation>
    <scope>NUCLEOTIDE SEQUENCE</scope>
    <source>
        <strain evidence="1">NBRC 107569</strain>
    </source>
</reference>
<organism evidence="1 2">
    <name type="scientific">Sphaerimonospora thailandensis</name>
    <dbReference type="NCBI Taxonomy" id="795644"/>
    <lineage>
        <taxon>Bacteria</taxon>
        <taxon>Bacillati</taxon>
        <taxon>Actinomycetota</taxon>
        <taxon>Actinomycetes</taxon>
        <taxon>Streptosporangiales</taxon>
        <taxon>Streptosporangiaceae</taxon>
        <taxon>Sphaerimonospora</taxon>
    </lineage>
</organism>
<proteinExistence type="predicted"/>
<gene>
    <name evidence="1" type="ORF">Mth01_57070</name>
</gene>
<sequence length="95" mass="10362">MRLRSPMTRWLLLGLLLVIALGAGAFITFQTFREKAMTSAPQWEGATRHLVLGYGVHSGAEWSQAAIGVGSQGRPARAAWIASMARMPWPLAVTR</sequence>
<dbReference type="AlphaFoldDB" id="A0A8J3REN4"/>
<accession>A0A8J3REN4</accession>
<name>A0A8J3REN4_9ACTN</name>
<protein>
    <submittedName>
        <fullName evidence="1">Uncharacterized protein</fullName>
    </submittedName>
</protein>
<dbReference type="Proteomes" id="UP000610966">
    <property type="component" value="Unassembled WGS sequence"/>
</dbReference>
<evidence type="ECO:0000313" key="1">
    <source>
        <dbReference type="EMBL" id="GIH73454.1"/>
    </source>
</evidence>
<evidence type="ECO:0000313" key="2">
    <source>
        <dbReference type="Proteomes" id="UP000610966"/>
    </source>
</evidence>
<keyword evidence="2" id="KW-1185">Reference proteome</keyword>
<dbReference type="EMBL" id="BOOG01000093">
    <property type="protein sequence ID" value="GIH73454.1"/>
    <property type="molecule type" value="Genomic_DNA"/>
</dbReference>
<comment type="caution">
    <text evidence="1">The sequence shown here is derived from an EMBL/GenBank/DDBJ whole genome shotgun (WGS) entry which is preliminary data.</text>
</comment>